<dbReference type="SUPFAM" id="SSF46894">
    <property type="entry name" value="C-terminal effector domain of the bipartite response regulators"/>
    <property type="match status" value="1"/>
</dbReference>
<dbReference type="PANTHER" id="PTHR44688:SF16">
    <property type="entry name" value="DNA-BINDING TRANSCRIPTIONAL ACTIVATOR DEVR_DOSR"/>
    <property type="match status" value="1"/>
</dbReference>
<feature type="region of interest" description="Disordered" evidence="4">
    <location>
        <begin position="1"/>
        <end position="22"/>
    </location>
</feature>
<protein>
    <submittedName>
        <fullName evidence="6">Helix-turn-helix transcriptional regulator</fullName>
    </submittedName>
</protein>
<organism evidence="6 7">
    <name type="scientific">Pseudonocardia eucalypti</name>
    <dbReference type="NCBI Taxonomy" id="648755"/>
    <lineage>
        <taxon>Bacteria</taxon>
        <taxon>Bacillati</taxon>
        <taxon>Actinomycetota</taxon>
        <taxon>Actinomycetes</taxon>
        <taxon>Pseudonocardiales</taxon>
        <taxon>Pseudonocardiaceae</taxon>
        <taxon>Pseudonocardia</taxon>
    </lineage>
</organism>
<dbReference type="RefSeq" id="WP_185058536.1">
    <property type="nucleotide sequence ID" value="NZ_BAABJP010000001.1"/>
</dbReference>
<evidence type="ECO:0000313" key="7">
    <source>
        <dbReference type="Proteomes" id="UP001428817"/>
    </source>
</evidence>
<evidence type="ECO:0000256" key="1">
    <source>
        <dbReference type="ARBA" id="ARBA00023015"/>
    </source>
</evidence>
<dbReference type="EMBL" id="BAABJP010000001">
    <property type="protein sequence ID" value="GAA5145111.1"/>
    <property type="molecule type" value="Genomic_DNA"/>
</dbReference>
<feature type="region of interest" description="Disordered" evidence="4">
    <location>
        <begin position="783"/>
        <end position="838"/>
    </location>
</feature>
<keyword evidence="2" id="KW-0238">DNA-binding</keyword>
<comment type="caution">
    <text evidence="6">The sequence shown here is derived from an EMBL/GenBank/DDBJ whole genome shotgun (WGS) entry which is preliminary data.</text>
</comment>
<dbReference type="Pfam" id="PF00196">
    <property type="entry name" value="GerE"/>
    <property type="match status" value="1"/>
</dbReference>
<feature type="compositionally biased region" description="Pro residues" evidence="4">
    <location>
        <begin position="789"/>
        <end position="799"/>
    </location>
</feature>
<feature type="compositionally biased region" description="Pro residues" evidence="4">
    <location>
        <begin position="810"/>
        <end position="823"/>
    </location>
</feature>
<feature type="domain" description="HTH luxR-type" evidence="5">
    <location>
        <begin position="827"/>
        <end position="892"/>
    </location>
</feature>
<feature type="compositionally biased region" description="Low complexity" evidence="4">
    <location>
        <begin position="800"/>
        <end position="809"/>
    </location>
</feature>
<gene>
    <name evidence="6" type="ORF">GCM10023321_02490</name>
</gene>
<dbReference type="Gene3D" id="1.10.10.10">
    <property type="entry name" value="Winged helix-like DNA-binding domain superfamily/Winged helix DNA-binding domain"/>
    <property type="match status" value="1"/>
</dbReference>
<dbReference type="SMART" id="SM00421">
    <property type="entry name" value="HTH_LUXR"/>
    <property type="match status" value="1"/>
</dbReference>
<dbReference type="CDD" id="cd06170">
    <property type="entry name" value="LuxR_C_like"/>
    <property type="match status" value="1"/>
</dbReference>
<keyword evidence="1" id="KW-0805">Transcription regulation</keyword>
<evidence type="ECO:0000256" key="2">
    <source>
        <dbReference type="ARBA" id="ARBA00023125"/>
    </source>
</evidence>
<keyword evidence="7" id="KW-1185">Reference proteome</keyword>
<evidence type="ECO:0000256" key="3">
    <source>
        <dbReference type="ARBA" id="ARBA00023163"/>
    </source>
</evidence>
<evidence type="ECO:0000313" key="6">
    <source>
        <dbReference type="EMBL" id="GAA5145111.1"/>
    </source>
</evidence>
<dbReference type="InterPro" id="IPR036388">
    <property type="entry name" value="WH-like_DNA-bd_sf"/>
</dbReference>
<dbReference type="PROSITE" id="PS50043">
    <property type="entry name" value="HTH_LUXR_2"/>
    <property type="match status" value="1"/>
</dbReference>
<sequence length="897" mass="93289">MLRGSARTSAAPAGETSLTGSPAARRLYQQVAADPGADLRLDVVGVSGSGKSVLLDALAERFAHPGAVVHRLRPGLEPAPDDPDAVLLVDDAHLLPDATLAGIRTRLATTGEPRRVVVAHRPWPRSPELAALGADLARGRAPLVLGNLDRTGVAGRAAMHSEGRPTTALVDYVFEQTGGLPLLVDRLLNALREADPRRPDWSEPPRGLIEQLSYELDRLPEPVLRLTLAFAVGAPLDGEVLAPLLDLPAAEVAELTEQARAAGLLDSAGELRPLQARAALRRTPAVHRLAVRRQLAEIQLEQGGSVLAAAQNLLDTGASGERIASVFTAAADEALAEHPAMASRLLDAAIEAGAPTLPLAARGAEAAARAGDLDRALELADQVLSASGEVPEADRARAVSVAAAALAQRGLLARSAELYRWLGASALGANAVVAVPALLGTGALAEARALLQPGSGPHPSSAHPHPALTHPPTLIAGAEALLARGVYDTITGSPTAALSQLARAAALLEPTARAVLLPDTPAALAALVAAHCGELDVARSVLDRAVAIGLGGRAAAARHRLLQAWIAMSSGATGVARTLLAEVDDPSKVLEPRDELVAAALEVGLARRAGDLAALMTAWSRAREAIVRHPVDLYVLQPLGELIVASARLREQTWVRPHLDEAHALLSALDYPVLWSASLYWSELHAAIAAENWPEAGLQAERLEEAAPHSRYAAAMAVAARSWLAVMRDGKVDPAAVDSAARGLHAVGLSWDGGKLAGQGAIRTPDRKAMSALLACARGLQNAGQNAAAPPPNTGPAPQPAAAAVSPVPGRAPDPRPAAPVAPPTRDGAEEGTLSDREREVAELVLDGLTYKQIGERLFISAKTVEHHVARMRQRLGSNSRGELIAQLRLIVQPAGR</sequence>
<proteinExistence type="predicted"/>
<keyword evidence="3" id="KW-0804">Transcription</keyword>
<name>A0ABP9PEG8_9PSEU</name>
<dbReference type="InterPro" id="IPR027417">
    <property type="entry name" value="P-loop_NTPase"/>
</dbReference>
<dbReference type="InterPro" id="IPR000792">
    <property type="entry name" value="Tscrpt_reg_LuxR_C"/>
</dbReference>
<reference evidence="7" key="1">
    <citation type="journal article" date="2019" name="Int. J. Syst. Evol. Microbiol.">
        <title>The Global Catalogue of Microorganisms (GCM) 10K type strain sequencing project: providing services to taxonomists for standard genome sequencing and annotation.</title>
        <authorList>
            <consortium name="The Broad Institute Genomics Platform"/>
            <consortium name="The Broad Institute Genome Sequencing Center for Infectious Disease"/>
            <person name="Wu L."/>
            <person name="Ma J."/>
        </authorList>
    </citation>
    <scope>NUCLEOTIDE SEQUENCE [LARGE SCALE GENOMIC DNA]</scope>
    <source>
        <strain evidence="7">JCM 18303</strain>
    </source>
</reference>
<dbReference type="PANTHER" id="PTHR44688">
    <property type="entry name" value="DNA-BINDING TRANSCRIPTIONAL ACTIVATOR DEVR_DOSR"/>
    <property type="match status" value="1"/>
</dbReference>
<evidence type="ECO:0000259" key="5">
    <source>
        <dbReference type="PROSITE" id="PS50043"/>
    </source>
</evidence>
<dbReference type="Proteomes" id="UP001428817">
    <property type="component" value="Unassembled WGS sequence"/>
</dbReference>
<dbReference type="PRINTS" id="PR00038">
    <property type="entry name" value="HTHLUXR"/>
</dbReference>
<evidence type="ECO:0000256" key="4">
    <source>
        <dbReference type="SAM" id="MobiDB-lite"/>
    </source>
</evidence>
<accession>A0ABP9PEG8</accession>
<dbReference type="SUPFAM" id="SSF52540">
    <property type="entry name" value="P-loop containing nucleoside triphosphate hydrolases"/>
    <property type="match status" value="1"/>
</dbReference>
<dbReference type="PROSITE" id="PS00622">
    <property type="entry name" value="HTH_LUXR_1"/>
    <property type="match status" value="1"/>
</dbReference>
<dbReference type="InterPro" id="IPR016032">
    <property type="entry name" value="Sig_transdc_resp-reg_C-effctor"/>
</dbReference>